<dbReference type="RefSeq" id="WP_377496220.1">
    <property type="nucleotide sequence ID" value="NZ_JBHMDO010000028.1"/>
</dbReference>
<comment type="subcellular location">
    <subcellularLocation>
        <location evidence="1">Cytoplasm</location>
    </subcellularLocation>
</comment>
<feature type="domain" description="Hemerythrin-like" evidence="5">
    <location>
        <begin position="85"/>
        <end position="231"/>
    </location>
</feature>
<dbReference type="InterPro" id="IPR038062">
    <property type="entry name" value="ScdA-like_N_sf"/>
</dbReference>
<dbReference type="Pfam" id="PF04405">
    <property type="entry name" value="ScdA_N"/>
    <property type="match status" value="1"/>
</dbReference>
<evidence type="ECO:0000259" key="5">
    <source>
        <dbReference type="Pfam" id="PF01814"/>
    </source>
</evidence>
<evidence type="ECO:0000256" key="4">
    <source>
        <dbReference type="ARBA" id="ARBA00023004"/>
    </source>
</evidence>
<dbReference type="NCBIfam" id="TIGR03652">
    <property type="entry name" value="FeS_repair_RIC"/>
    <property type="match status" value="1"/>
</dbReference>
<keyword evidence="4" id="KW-0408">Iron</keyword>
<keyword evidence="7" id="KW-1185">Reference proteome</keyword>
<dbReference type="InterPro" id="IPR019903">
    <property type="entry name" value="RIC_family"/>
</dbReference>
<organism evidence="6 7">
    <name type="scientific">Paenibacillus aurantiacus</name>
    <dbReference type="NCBI Taxonomy" id="1936118"/>
    <lineage>
        <taxon>Bacteria</taxon>
        <taxon>Bacillati</taxon>
        <taxon>Bacillota</taxon>
        <taxon>Bacilli</taxon>
        <taxon>Bacillales</taxon>
        <taxon>Paenibacillaceae</taxon>
        <taxon>Paenibacillus</taxon>
    </lineage>
</organism>
<evidence type="ECO:0000313" key="6">
    <source>
        <dbReference type="EMBL" id="MFB9327672.1"/>
    </source>
</evidence>
<evidence type="ECO:0000256" key="2">
    <source>
        <dbReference type="ARBA" id="ARBA00022490"/>
    </source>
</evidence>
<dbReference type="CDD" id="cd12108">
    <property type="entry name" value="Hr-like"/>
    <property type="match status" value="1"/>
</dbReference>
<accession>A0ABV5KR08</accession>
<proteinExistence type="predicted"/>
<dbReference type="PANTHER" id="PTHR36438:SF1">
    <property type="entry name" value="IRON-SULFUR CLUSTER REPAIR PROTEIN YTFE"/>
    <property type="match status" value="1"/>
</dbReference>
<dbReference type="Pfam" id="PF01814">
    <property type="entry name" value="Hemerythrin"/>
    <property type="match status" value="1"/>
</dbReference>
<dbReference type="Gene3D" id="1.20.120.520">
    <property type="entry name" value="nmb1532 protein domain like"/>
    <property type="match status" value="1"/>
</dbReference>
<reference evidence="6 7" key="1">
    <citation type="submission" date="2024-09" db="EMBL/GenBank/DDBJ databases">
        <authorList>
            <person name="Sun Q."/>
            <person name="Mori K."/>
        </authorList>
    </citation>
    <scope>NUCLEOTIDE SEQUENCE [LARGE SCALE GENOMIC DNA]</scope>
    <source>
        <strain evidence="6 7">TISTR 2452</strain>
    </source>
</reference>
<dbReference type="Gene3D" id="1.10.3910.10">
    <property type="entry name" value="SP0561-like"/>
    <property type="match status" value="1"/>
</dbReference>
<sequence>MTPTIQRNQLVGDIVSVYSQASNVFKSYGIDFCCGGQRTVAEAAAKRKLNEAELLARLNQVCTEARPTWPLDWQQDDRKLAKLMAHITRNHHDFLRDELPVLRDFVDKVARVHGDDHPELLPLQRLYHQLTEELLAHIDKEEQLLFPAIQSAEAEGTGQALKLAIELLSALEAEHDGAGELLRRMREVTRDYTLPAGACRTYTLAFRKLEELEADMFTHIHLENNLLFPQITRWHAVMG</sequence>
<comment type="caution">
    <text evidence="6">The sequence shown here is derived from an EMBL/GenBank/DDBJ whole genome shotgun (WGS) entry which is preliminary data.</text>
</comment>
<evidence type="ECO:0000256" key="3">
    <source>
        <dbReference type="ARBA" id="ARBA00022723"/>
    </source>
</evidence>
<dbReference type="InterPro" id="IPR012312">
    <property type="entry name" value="Hemerythrin-like"/>
</dbReference>
<dbReference type="EMBL" id="JBHMDO010000028">
    <property type="protein sequence ID" value="MFB9327672.1"/>
    <property type="molecule type" value="Genomic_DNA"/>
</dbReference>
<evidence type="ECO:0000313" key="7">
    <source>
        <dbReference type="Proteomes" id="UP001589747"/>
    </source>
</evidence>
<dbReference type="Proteomes" id="UP001589747">
    <property type="component" value="Unassembled WGS sequence"/>
</dbReference>
<keyword evidence="3" id="KW-0479">Metal-binding</keyword>
<dbReference type="PANTHER" id="PTHR36438">
    <property type="entry name" value="IRON-SULFUR CLUSTER REPAIR PROTEIN YTFE"/>
    <property type="match status" value="1"/>
</dbReference>
<keyword evidence="2" id="KW-0963">Cytoplasm</keyword>
<gene>
    <name evidence="6" type="primary">ric</name>
    <name evidence="6" type="ORF">ACFFSY_17225</name>
</gene>
<name>A0ABV5KR08_9BACL</name>
<evidence type="ECO:0000256" key="1">
    <source>
        <dbReference type="ARBA" id="ARBA00004496"/>
    </source>
</evidence>
<protein>
    <submittedName>
        <fullName evidence="6">Iron-sulfur cluster repair di-iron protein</fullName>
    </submittedName>
</protein>